<proteinExistence type="predicted"/>
<comment type="caution">
    <text evidence="2">The sequence shown here is derived from an EMBL/GenBank/DDBJ whole genome shotgun (WGS) entry which is preliminary data.</text>
</comment>
<feature type="signal peptide" evidence="1">
    <location>
        <begin position="1"/>
        <end position="19"/>
    </location>
</feature>
<gene>
    <name evidence="2" type="ORF">QQS21_004252</name>
</gene>
<sequence>MKSYIIALLAIAAALPIEAKTYHGKCTPPQHPPQRHYEHGKCVFLIGDPSDTRPRTVGCAENSPCKVKGHACHSAGNRNPFKCNE</sequence>
<evidence type="ECO:0000313" key="2">
    <source>
        <dbReference type="EMBL" id="KAK2603572.1"/>
    </source>
</evidence>
<protein>
    <submittedName>
        <fullName evidence="2">Uncharacterized protein</fullName>
    </submittedName>
</protein>
<keyword evidence="3" id="KW-1185">Reference proteome</keyword>
<dbReference type="EMBL" id="JASWJB010000061">
    <property type="protein sequence ID" value="KAK2603572.1"/>
    <property type="molecule type" value="Genomic_DNA"/>
</dbReference>
<feature type="chain" id="PRO_5042581531" evidence="1">
    <location>
        <begin position="20"/>
        <end position="85"/>
    </location>
</feature>
<keyword evidence="1" id="KW-0732">Signal</keyword>
<reference evidence="2" key="1">
    <citation type="submission" date="2023-06" db="EMBL/GenBank/DDBJ databases">
        <title>Conoideocrella luteorostrata (Hypocreales: Clavicipitaceae), a potential biocontrol fungus for elongate hemlock scale in United States Christmas tree production areas.</title>
        <authorList>
            <person name="Barrett H."/>
            <person name="Lovett B."/>
            <person name="Macias A.M."/>
            <person name="Stajich J.E."/>
            <person name="Kasson M.T."/>
        </authorList>
    </citation>
    <scope>NUCLEOTIDE SEQUENCE</scope>
    <source>
        <strain evidence="2">ARSEF 14590</strain>
    </source>
</reference>
<dbReference type="Proteomes" id="UP001251528">
    <property type="component" value="Unassembled WGS sequence"/>
</dbReference>
<dbReference type="AlphaFoldDB" id="A0AAJ0CUM2"/>
<evidence type="ECO:0000313" key="3">
    <source>
        <dbReference type="Proteomes" id="UP001251528"/>
    </source>
</evidence>
<organism evidence="2 3">
    <name type="scientific">Conoideocrella luteorostrata</name>
    <dbReference type="NCBI Taxonomy" id="1105319"/>
    <lineage>
        <taxon>Eukaryota</taxon>
        <taxon>Fungi</taxon>
        <taxon>Dikarya</taxon>
        <taxon>Ascomycota</taxon>
        <taxon>Pezizomycotina</taxon>
        <taxon>Sordariomycetes</taxon>
        <taxon>Hypocreomycetidae</taxon>
        <taxon>Hypocreales</taxon>
        <taxon>Clavicipitaceae</taxon>
        <taxon>Conoideocrella</taxon>
    </lineage>
</organism>
<evidence type="ECO:0000256" key="1">
    <source>
        <dbReference type="SAM" id="SignalP"/>
    </source>
</evidence>
<name>A0AAJ0CUM2_9HYPO</name>
<accession>A0AAJ0CUM2</accession>